<organism evidence="2 3">
    <name type="scientific">Porites lobata</name>
    <dbReference type="NCBI Taxonomy" id="104759"/>
    <lineage>
        <taxon>Eukaryota</taxon>
        <taxon>Metazoa</taxon>
        <taxon>Cnidaria</taxon>
        <taxon>Anthozoa</taxon>
        <taxon>Hexacorallia</taxon>
        <taxon>Scleractinia</taxon>
        <taxon>Fungiina</taxon>
        <taxon>Poritidae</taxon>
        <taxon>Porites</taxon>
    </lineage>
</organism>
<gene>
    <name evidence="2" type="ORF">PLOB_00016991</name>
</gene>
<evidence type="ECO:0000256" key="1">
    <source>
        <dbReference type="SAM" id="MobiDB-lite"/>
    </source>
</evidence>
<evidence type="ECO:0008006" key="4">
    <source>
        <dbReference type="Google" id="ProtNLM"/>
    </source>
</evidence>
<feature type="compositionally biased region" description="Gly residues" evidence="1">
    <location>
        <begin position="1"/>
        <end position="10"/>
    </location>
</feature>
<dbReference type="Proteomes" id="UP001159405">
    <property type="component" value="Unassembled WGS sequence"/>
</dbReference>
<name>A0ABN8R9B7_9CNID</name>
<sequence length="130" mass="14280">MAGVGSGGGTKTQCREPRKALFQSPDQEDTSKAPGNGAYFGTAEGSPIKIGQVHISLPDLSLNNNPDNDFLAEALEALLNRIQVDIEVDSNLKGLKKEIHEQTLTKLRQQLTQISQDEWMYKPIDQIIGF</sequence>
<comment type="caution">
    <text evidence="2">The sequence shown here is derived from an EMBL/GenBank/DDBJ whole genome shotgun (WGS) entry which is preliminary data.</text>
</comment>
<evidence type="ECO:0000313" key="2">
    <source>
        <dbReference type="EMBL" id="CAH3175506.1"/>
    </source>
</evidence>
<reference evidence="2 3" key="1">
    <citation type="submission" date="2022-05" db="EMBL/GenBank/DDBJ databases">
        <authorList>
            <consortium name="Genoscope - CEA"/>
            <person name="William W."/>
        </authorList>
    </citation>
    <scope>NUCLEOTIDE SEQUENCE [LARGE SCALE GENOMIC DNA]</scope>
</reference>
<evidence type="ECO:0000313" key="3">
    <source>
        <dbReference type="Proteomes" id="UP001159405"/>
    </source>
</evidence>
<dbReference type="EMBL" id="CALNXK010000201">
    <property type="protein sequence ID" value="CAH3175506.1"/>
    <property type="molecule type" value="Genomic_DNA"/>
</dbReference>
<protein>
    <recommendedName>
        <fullName evidence="4">Anaphase-promoting complex subunit 16</fullName>
    </recommendedName>
</protein>
<feature type="region of interest" description="Disordered" evidence="1">
    <location>
        <begin position="1"/>
        <end position="43"/>
    </location>
</feature>
<accession>A0ABN8R9B7</accession>
<keyword evidence="3" id="KW-1185">Reference proteome</keyword>
<proteinExistence type="predicted"/>